<dbReference type="Proteomes" id="UP000246077">
    <property type="component" value="Unassembled WGS sequence"/>
</dbReference>
<evidence type="ECO:0000313" key="2">
    <source>
        <dbReference type="Proteomes" id="UP000246077"/>
    </source>
</evidence>
<evidence type="ECO:0000313" key="1">
    <source>
        <dbReference type="EMBL" id="PWR20668.1"/>
    </source>
</evidence>
<reference evidence="2" key="1">
    <citation type="submission" date="2018-05" db="EMBL/GenBank/DDBJ databases">
        <title>Zavarzinia sp. HR-AS.</title>
        <authorList>
            <person name="Lee Y."/>
            <person name="Jeon C.O."/>
        </authorList>
    </citation>
    <scope>NUCLEOTIDE SEQUENCE [LARGE SCALE GENOMIC DNA]</scope>
    <source>
        <strain evidence="2">DSM 1231</strain>
    </source>
</reference>
<dbReference type="RefSeq" id="WP_109921312.1">
    <property type="nucleotide sequence ID" value="NZ_QGLF01000003.1"/>
</dbReference>
<dbReference type="EMBL" id="QGLF01000003">
    <property type="protein sequence ID" value="PWR20668.1"/>
    <property type="molecule type" value="Genomic_DNA"/>
</dbReference>
<gene>
    <name evidence="1" type="ORF">DKG75_11750</name>
</gene>
<protein>
    <submittedName>
        <fullName evidence="1">Uncharacterized protein</fullName>
    </submittedName>
</protein>
<proteinExistence type="predicted"/>
<accession>A0A317E0T9</accession>
<keyword evidence="2" id="KW-1185">Reference proteome</keyword>
<name>A0A317E0T9_9PROT</name>
<comment type="caution">
    <text evidence="1">The sequence shown here is derived from an EMBL/GenBank/DDBJ whole genome shotgun (WGS) entry which is preliminary data.</text>
</comment>
<dbReference type="AlphaFoldDB" id="A0A317E0T9"/>
<organism evidence="1 2">
    <name type="scientific">Zavarzinia compransoris</name>
    <dbReference type="NCBI Taxonomy" id="1264899"/>
    <lineage>
        <taxon>Bacteria</taxon>
        <taxon>Pseudomonadati</taxon>
        <taxon>Pseudomonadota</taxon>
        <taxon>Alphaproteobacteria</taxon>
        <taxon>Rhodospirillales</taxon>
        <taxon>Zavarziniaceae</taxon>
        <taxon>Zavarzinia</taxon>
    </lineage>
</organism>
<sequence>MGRLVNFLLSLLVLAGLAVHGYFYLATEEIHPCRAALVRLGPHNAETTLALQFKGPDRNLDTIVECYAVAFDGASEAPVSTPIDVPAPAVQ</sequence>